<evidence type="ECO:0000256" key="11">
    <source>
        <dbReference type="ARBA" id="ARBA00023136"/>
    </source>
</evidence>
<evidence type="ECO:0000256" key="6">
    <source>
        <dbReference type="ARBA" id="ARBA00022816"/>
    </source>
</evidence>
<keyword evidence="6" id="KW-0509">mRNA transport</keyword>
<evidence type="ECO:0000256" key="3">
    <source>
        <dbReference type="ARBA" id="ARBA00005760"/>
    </source>
</evidence>
<evidence type="ECO:0000313" key="16">
    <source>
        <dbReference type="RefSeq" id="XP_035827086.1"/>
    </source>
</evidence>
<dbReference type="PANTHER" id="PTHR13269:SF6">
    <property type="entry name" value="NUCLEOPORIN NDC1"/>
    <property type="match status" value="1"/>
</dbReference>
<evidence type="ECO:0000256" key="4">
    <source>
        <dbReference type="ARBA" id="ARBA00022448"/>
    </source>
</evidence>
<evidence type="ECO:0000256" key="10">
    <source>
        <dbReference type="ARBA" id="ARBA00023132"/>
    </source>
</evidence>
<evidence type="ECO:0000256" key="9">
    <source>
        <dbReference type="ARBA" id="ARBA00023010"/>
    </source>
</evidence>
<keyword evidence="9" id="KW-0811">Translocation</keyword>
<feature type="transmembrane region" description="Helical" evidence="14">
    <location>
        <begin position="121"/>
        <end position="140"/>
    </location>
</feature>
<feature type="transmembrane region" description="Helical" evidence="14">
    <location>
        <begin position="222"/>
        <end position="244"/>
    </location>
</feature>
<dbReference type="RefSeq" id="XP_035827086.1">
    <property type="nucleotide sequence ID" value="XM_035971193.1"/>
</dbReference>
<accession>A0ABM1VXE3</accession>
<keyword evidence="12" id="KW-0539">Nucleus</keyword>
<feature type="transmembrane region" description="Helical" evidence="14">
    <location>
        <begin position="21"/>
        <end position="44"/>
    </location>
</feature>
<keyword evidence="15" id="KW-1185">Reference proteome</keyword>
<evidence type="ECO:0000256" key="13">
    <source>
        <dbReference type="SAM" id="MobiDB-lite"/>
    </source>
</evidence>
<keyword evidence="7" id="KW-0653">Protein transport</keyword>
<dbReference type="Proteomes" id="UP000694888">
    <property type="component" value="Unplaced"/>
</dbReference>
<keyword evidence="4" id="KW-0813">Transport</keyword>
<keyword evidence="8 14" id="KW-1133">Transmembrane helix</keyword>
<evidence type="ECO:0000256" key="12">
    <source>
        <dbReference type="ARBA" id="ARBA00023242"/>
    </source>
</evidence>
<dbReference type="PANTHER" id="PTHR13269">
    <property type="entry name" value="NUCLEOPORIN NDC1"/>
    <property type="match status" value="1"/>
</dbReference>
<evidence type="ECO:0000256" key="1">
    <source>
        <dbReference type="ARBA" id="ARBA00004232"/>
    </source>
</evidence>
<evidence type="ECO:0000256" key="7">
    <source>
        <dbReference type="ARBA" id="ARBA00022927"/>
    </source>
</evidence>
<protein>
    <submittedName>
        <fullName evidence="16">Nucleoporin NDC1 isoform X2</fullName>
    </submittedName>
</protein>
<comment type="subcellular location">
    <subcellularLocation>
        <location evidence="1">Nucleus membrane</location>
        <topology evidence="1">Multi-pass membrane protein</topology>
    </subcellularLocation>
    <subcellularLocation>
        <location evidence="2">Nucleus</location>
        <location evidence="2">Nuclear pore complex</location>
    </subcellularLocation>
</comment>
<feature type="region of interest" description="Disordered" evidence="13">
    <location>
        <begin position="370"/>
        <end position="391"/>
    </location>
</feature>
<name>A0ABM1VXE3_APLCA</name>
<dbReference type="GeneID" id="101860186"/>
<dbReference type="Pfam" id="PF09531">
    <property type="entry name" value="Ndc1_Nup"/>
    <property type="match status" value="1"/>
</dbReference>
<proteinExistence type="inferred from homology"/>
<keyword evidence="11 14" id="KW-0472">Membrane</keyword>
<evidence type="ECO:0000256" key="14">
    <source>
        <dbReference type="SAM" id="Phobius"/>
    </source>
</evidence>
<reference evidence="16" key="1">
    <citation type="submission" date="2025-08" db="UniProtKB">
        <authorList>
            <consortium name="RefSeq"/>
        </authorList>
    </citation>
    <scope>IDENTIFICATION</scope>
</reference>
<evidence type="ECO:0000256" key="2">
    <source>
        <dbReference type="ARBA" id="ARBA00004567"/>
    </source>
</evidence>
<keyword evidence="5 14" id="KW-0812">Transmembrane</keyword>
<organism evidence="15 16">
    <name type="scientific">Aplysia californica</name>
    <name type="common">California sea hare</name>
    <dbReference type="NCBI Taxonomy" id="6500"/>
    <lineage>
        <taxon>Eukaryota</taxon>
        <taxon>Metazoa</taxon>
        <taxon>Spiralia</taxon>
        <taxon>Lophotrochozoa</taxon>
        <taxon>Mollusca</taxon>
        <taxon>Gastropoda</taxon>
        <taxon>Heterobranchia</taxon>
        <taxon>Euthyneura</taxon>
        <taxon>Tectipleura</taxon>
        <taxon>Aplysiida</taxon>
        <taxon>Aplysioidea</taxon>
        <taxon>Aplysiidae</taxon>
        <taxon>Aplysia</taxon>
    </lineage>
</organism>
<keyword evidence="10" id="KW-0906">Nuclear pore complex</keyword>
<gene>
    <name evidence="16" type="primary">LOC101860186</name>
</gene>
<sequence length="538" mass="61179">MSSPIVYWFTSEVYPWRTTAATCWAMLSVPVFSIAFVLLTGISFSHPVQWISVIADIEKTRLNSVLSLFRWSRLPLLVVSFVTGAVSSWSLLRLMGSDMGSLTYELDSKEFRKVMLNERHLFLVEAGVFFSLCHFVRFFWQKQNYLSFPHIQRQKFFLIRREASRILHSNAGLSVKNTLCFYAVYFLFGGGPKLWIKSSFNMNEDSSKSDLTSVLGLLDISLFWQTYVLSLILTTAWTLATSLLRVFHTQLLQFDIQSAMEAKQDRGLGDAMATSEPQLLQHLAFYDFCLLSRHSKQRRQELFSLSQPGGHPRVWMAVSRTALHIARELTLKIQDANRLIMSRVAVAGQNQMANEEVSKSPFLFSSNLDSDGANSKGDPSNNNQTEAQASHSLSKIKATLSSLPFITQLTAENPDTDSRCLFASCQMHMWAVEGLSQVASWSFTEDKYGVVQGFLPTLIYTLVDLNEAIEKHFKCTSVVRRSHAASEDVPDASLPHRLHSVTRTAIYRVVNTYRQHLHDLHLSPEYFKKVQMFSDFLL</sequence>
<dbReference type="InterPro" id="IPR019049">
    <property type="entry name" value="Nucleoporin_prot_Ndc1/Nup"/>
</dbReference>
<feature type="transmembrane region" description="Helical" evidence="14">
    <location>
        <begin position="74"/>
        <end position="92"/>
    </location>
</feature>
<evidence type="ECO:0000256" key="8">
    <source>
        <dbReference type="ARBA" id="ARBA00022989"/>
    </source>
</evidence>
<evidence type="ECO:0000256" key="5">
    <source>
        <dbReference type="ARBA" id="ARBA00022692"/>
    </source>
</evidence>
<comment type="similarity">
    <text evidence="3">Belongs to the NDC1 family.</text>
</comment>
<evidence type="ECO:0000313" key="15">
    <source>
        <dbReference type="Proteomes" id="UP000694888"/>
    </source>
</evidence>